<gene>
    <name evidence="1" type="ORF">KOR42_21130</name>
</gene>
<proteinExistence type="predicted"/>
<keyword evidence="1" id="KW-0808">Transferase</keyword>
<organism evidence="1 2">
    <name type="scientific">Thalassoglobus neptunius</name>
    <dbReference type="NCBI Taxonomy" id="1938619"/>
    <lineage>
        <taxon>Bacteria</taxon>
        <taxon>Pseudomonadati</taxon>
        <taxon>Planctomycetota</taxon>
        <taxon>Planctomycetia</taxon>
        <taxon>Planctomycetales</taxon>
        <taxon>Planctomycetaceae</taxon>
        <taxon>Thalassoglobus</taxon>
    </lineage>
</organism>
<keyword evidence="1" id="KW-0966">Cell projection</keyword>
<keyword evidence="1" id="KW-0489">Methyltransferase</keyword>
<dbReference type="OrthoDB" id="271280at2"/>
<dbReference type="Pfam" id="PF03692">
    <property type="entry name" value="CxxCxxCC"/>
    <property type="match status" value="1"/>
</dbReference>
<accession>A0A5C5X6I5</accession>
<dbReference type="GO" id="GO:0032259">
    <property type="term" value="P:methylation"/>
    <property type="evidence" value="ECO:0007669"/>
    <property type="project" value="UniProtKB-KW"/>
</dbReference>
<keyword evidence="1" id="KW-0969">Cilium</keyword>
<evidence type="ECO:0000313" key="1">
    <source>
        <dbReference type="EMBL" id="TWT58727.1"/>
    </source>
</evidence>
<sequence>MDELTTISSCEGCGACCRWQGAPPDYVALALNDHFQDDPSFADDFQRFQNLPEKAKELLDTYLLKFKENSIDKNGPCVWLDENLEYCLFYDHRPSSCRSLAVGDGGCIVYRKMFGIDPSE</sequence>
<dbReference type="Proteomes" id="UP000317243">
    <property type="component" value="Unassembled WGS sequence"/>
</dbReference>
<name>A0A5C5X6I5_9PLAN</name>
<dbReference type="EMBL" id="SIHI01000001">
    <property type="protein sequence ID" value="TWT58727.1"/>
    <property type="molecule type" value="Genomic_DNA"/>
</dbReference>
<dbReference type="AlphaFoldDB" id="A0A5C5X6I5"/>
<keyword evidence="1" id="KW-0282">Flagellum</keyword>
<protein>
    <submittedName>
        <fullName evidence="1">Flagellin N-methylase</fullName>
    </submittedName>
</protein>
<dbReference type="GO" id="GO:0008168">
    <property type="term" value="F:methyltransferase activity"/>
    <property type="evidence" value="ECO:0007669"/>
    <property type="project" value="UniProtKB-KW"/>
</dbReference>
<reference evidence="1 2" key="1">
    <citation type="submission" date="2019-02" db="EMBL/GenBank/DDBJ databases">
        <title>Deep-cultivation of Planctomycetes and their phenomic and genomic characterization uncovers novel biology.</title>
        <authorList>
            <person name="Wiegand S."/>
            <person name="Jogler M."/>
            <person name="Boedeker C."/>
            <person name="Pinto D."/>
            <person name="Vollmers J."/>
            <person name="Rivas-Marin E."/>
            <person name="Kohn T."/>
            <person name="Peeters S.H."/>
            <person name="Heuer A."/>
            <person name="Rast P."/>
            <person name="Oberbeckmann S."/>
            <person name="Bunk B."/>
            <person name="Jeske O."/>
            <person name="Meyerdierks A."/>
            <person name="Storesund J.E."/>
            <person name="Kallscheuer N."/>
            <person name="Luecker S."/>
            <person name="Lage O.M."/>
            <person name="Pohl T."/>
            <person name="Merkel B.J."/>
            <person name="Hornburger P."/>
            <person name="Mueller R.-W."/>
            <person name="Bruemmer F."/>
            <person name="Labrenz M."/>
            <person name="Spormann A.M."/>
            <person name="Op Den Camp H."/>
            <person name="Overmann J."/>
            <person name="Amann R."/>
            <person name="Jetten M.S.M."/>
            <person name="Mascher T."/>
            <person name="Medema M.H."/>
            <person name="Devos D.P."/>
            <person name="Kaster A.-K."/>
            <person name="Ovreas L."/>
            <person name="Rohde M."/>
            <person name="Galperin M.Y."/>
            <person name="Jogler C."/>
        </authorList>
    </citation>
    <scope>NUCLEOTIDE SEQUENCE [LARGE SCALE GENOMIC DNA]</scope>
    <source>
        <strain evidence="1 2">KOR42</strain>
    </source>
</reference>
<dbReference type="RefSeq" id="WP_146509327.1">
    <property type="nucleotide sequence ID" value="NZ_SIHI01000001.1"/>
</dbReference>
<comment type="caution">
    <text evidence="1">The sequence shown here is derived from an EMBL/GenBank/DDBJ whole genome shotgun (WGS) entry which is preliminary data.</text>
</comment>
<evidence type="ECO:0000313" key="2">
    <source>
        <dbReference type="Proteomes" id="UP000317243"/>
    </source>
</evidence>
<dbReference type="InterPro" id="IPR005358">
    <property type="entry name" value="Puta_zinc/iron-chelating_dom"/>
</dbReference>
<keyword evidence="2" id="KW-1185">Reference proteome</keyword>